<accession>A0A9J6PSB5</accession>
<feature type="transmembrane region" description="Helical" evidence="1">
    <location>
        <begin position="12"/>
        <end position="30"/>
    </location>
</feature>
<keyword evidence="1" id="KW-0472">Membrane</keyword>
<comment type="caution">
    <text evidence="2">The sequence shown here is derived from an EMBL/GenBank/DDBJ whole genome shotgun (WGS) entry which is preliminary data.</text>
</comment>
<dbReference type="EMBL" id="JAODIM010000043">
    <property type="protein sequence ID" value="MCU5780354.1"/>
    <property type="molecule type" value="Genomic_DNA"/>
</dbReference>
<keyword evidence="1" id="KW-0812">Transmembrane</keyword>
<name>A0A9J6PSB5_9GAMM</name>
<proteinExistence type="predicted"/>
<reference evidence="2" key="1">
    <citation type="submission" date="2022-09" db="EMBL/GenBank/DDBJ databases">
        <title>Winslowiella arboricola sp. nov., isolated from bleeding cankers on broadleaf hosts.</title>
        <authorList>
            <person name="Brady C."/>
            <person name="Kaur S."/>
            <person name="Crampton B."/>
            <person name="Maddock D."/>
            <person name="Arnold D."/>
            <person name="Denman S."/>
        </authorList>
    </citation>
    <scope>NUCLEOTIDE SEQUENCE</scope>
    <source>
        <strain evidence="2">BAC 15a-03b</strain>
    </source>
</reference>
<dbReference type="AlphaFoldDB" id="A0A9J6PSB5"/>
<gene>
    <name evidence="2" type="ORF">N5923_22930</name>
</gene>
<evidence type="ECO:0000256" key="1">
    <source>
        <dbReference type="SAM" id="Phobius"/>
    </source>
</evidence>
<evidence type="ECO:0000313" key="3">
    <source>
        <dbReference type="Proteomes" id="UP001064262"/>
    </source>
</evidence>
<dbReference type="Proteomes" id="UP001064262">
    <property type="component" value="Unassembled WGS sequence"/>
</dbReference>
<evidence type="ECO:0000313" key="2">
    <source>
        <dbReference type="EMBL" id="MCU5780354.1"/>
    </source>
</evidence>
<dbReference type="RefSeq" id="WP_267144491.1">
    <property type="nucleotide sequence ID" value="NZ_JAODIL010000081.1"/>
</dbReference>
<sequence>MLDLTALDYLKYMGVGLILIPFFLVSKAVMIKTRNEFKKSGLGFAAFFLAVHIALFLAPVGILLASYFDKGTGVLLITSLTFLLILSGAYVYDRIIKRTFVIRIDEETFYILYHRAKDDGVSIKDLIVDRVKKE</sequence>
<feature type="transmembrane region" description="Helical" evidence="1">
    <location>
        <begin position="74"/>
        <end position="92"/>
    </location>
</feature>
<protein>
    <submittedName>
        <fullName evidence="2">Uncharacterized protein</fullName>
    </submittedName>
</protein>
<feature type="transmembrane region" description="Helical" evidence="1">
    <location>
        <begin position="42"/>
        <end position="68"/>
    </location>
</feature>
<organism evidence="2 3">
    <name type="scientific">Winslowiella arboricola</name>
    <dbReference type="NCBI Taxonomy" id="2978220"/>
    <lineage>
        <taxon>Bacteria</taxon>
        <taxon>Pseudomonadati</taxon>
        <taxon>Pseudomonadota</taxon>
        <taxon>Gammaproteobacteria</taxon>
        <taxon>Enterobacterales</taxon>
        <taxon>Erwiniaceae</taxon>
        <taxon>Winslowiella</taxon>
    </lineage>
</organism>
<keyword evidence="1" id="KW-1133">Transmembrane helix</keyword>
<keyword evidence="3" id="KW-1185">Reference proteome</keyword>